<organism evidence="1 2">
    <name type="scientific">Lysobacter auxotrophicus</name>
    <dbReference type="NCBI Taxonomy" id="2992573"/>
    <lineage>
        <taxon>Bacteria</taxon>
        <taxon>Pseudomonadati</taxon>
        <taxon>Pseudomonadota</taxon>
        <taxon>Gammaproteobacteria</taxon>
        <taxon>Lysobacterales</taxon>
        <taxon>Lysobacteraceae</taxon>
        <taxon>Lysobacter</taxon>
    </lineage>
</organism>
<dbReference type="RefSeq" id="WP_281779544.1">
    <property type="nucleotide sequence ID" value="NZ_AP027041.1"/>
</dbReference>
<name>A0ABN6UNZ0_9GAMM</name>
<evidence type="ECO:0000313" key="1">
    <source>
        <dbReference type="EMBL" id="BDU17625.1"/>
    </source>
</evidence>
<keyword evidence="2" id="KW-1185">Reference proteome</keyword>
<protein>
    <submittedName>
        <fullName evidence="1">Uncharacterized protein</fullName>
    </submittedName>
</protein>
<accession>A0ABN6UNZ0</accession>
<dbReference type="EMBL" id="AP027041">
    <property type="protein sequence ID" value="BDU17625.1"/>
    <property type="molecule type" value="Genomic_DNA"/>
</dbReference>
<proteinExistence type="predicted"/>
<gene>
    <name evidence="1" type="ORF">LA521A_28260</name>
</gene>
<evidence type="ECO:0000313" key="2">
    <source>
        <dbReference type="Proteomes" id="UP001317822"/>
    </source>
</evidence>
<sequence>MSTRQNAAADAAISPVAVPQFPGLRHVDVIERNLRRLGGSRREALLDAVAQTLDRYLAGTTQRIGTACLDLDAELDEVLRRLGPARAMASDGAAA</sequence>
<reference evidence="1 2" key="1">
    <citation type="journal article" date="2023" name="Int. J. Syst. Evol. Microbiol.">
        <title>Physiological and genomic analyses of cobalamin (vitamin B12)-auxotrophy of Lysobacter auxotrophicus sp. nov., a methionine-auxotrophic chitinolytic bacterium isolated from chitin-treated soil.</title>
        <authorList>
            <person name="Saito A."/>
            <person name="Dohra H."/>
            <person name="Hamada M."/>
            <person name="Moriuchi R."/>
            <person name="Kotsuchibashi Y."/>
            <person name="Mori K."/>
        </authorList>
    </citation>
    <scope>NUCLEOTIDE SEQUENCE [LARGE SCALE GENOMIC DNA]</scope>
    <source>
        <strain evidence="1 2">5-21a</strain>
    </source>
</reference>
<dbReference type="Proteomes" id="UP001317822">
    <property type="component" value="Chromosome"/>
</dbReference>